<keyword evidence="1 5" id="KW-0479">Metal-binding</keyword>
<keyword evidence="8" id="KW-1185">Reference proteome</keyword>
<keyword evidence="2 5" id="KW-0862">Zinc</keyword>
<comment type="similarity">
    <text evidence="5">Belongs to the zinc-containing alcohol dehydrogenase family.</text>
</comment>
<dbReference type="InterPro" id="IPR036291">
    <property type="entry name" value="NAD(P)-bd_dom_sf"/>
</dbReference>
<dbReference type="SMART" id="SM00829">
    <property type="entry name" value="PKS_ER"/>
    <property type="match status" value="1"/>
</dbReference>
<gene>
    <name evidence="7" type="ORF">ACFQY0_05525</name>
</gene>
<comment type="cofactor">
    <cofactor evidence="5">
        <name>Zn(2+)</name>
        <dbReference type="ChEBI" id="CHEBI:29105"/>
    </cofactor>
</comment>
<dbReference type="SUPFAM" id="SSF51735">
    <property type="entry name" value="NAD(P)-binding Rossmann-fold domains"/>
    <property type="match status" value="1"/>
</dbReference>
<evidence type="ECO:0000256" key="3">
    <source>
        <dbReference type="ARBA" id="ARBA00023002"/>
    </source>
</evidence>
<accession>A0ABW2L2U1</accession>
<dbReference type="PROSITE" id="PS00059">
    <property type="entry name" value="ADH_ZINC"/>
    <property type="match status" value="1"/>
</dbReference>
<dbReference type="Proteomes" id="UP001596472">
    <property type="component" value="Unassembled WGS sequence"/>
</dbReference>
<dbReference type="Gene3D" id="3.90.180.10">
    <property type="entry name" value="Medium-chain alcohol dehydrogenases, catalytic domain"/>
    <property type="match status" value="1"/>
</dbReference>
<evidence type="ECO:0000313" key="8">
    <source>
        <dbReference type="Proteomes" id="UP001596472"/>
    </source>
</evidence>
<keyword evidence="3" id="KW-0560">Oxidoreductase</keyword>
<dbReference type="Pfam" id="PF08240">
    <property type="entry name" value="ADH_N"/>
    <property type="match status" value="1"/>
</dbReference>
<evidence type="ECO:0000259" key="6">
    <source>
        <dbReference type="SMART" id="SM00829"/>
    </source>
</evidence>
<dbReference type="Gene3D" id="3.40.50.720">
    <property type="entry name" value="NAD(P)-binding Rossmann-like Domain"/>
    <property type="match status" value="1"/>
</dbReference>
<comment type="caution">
    <text evidence="7">The sequence shown here is derived from an EMBL/GenBank/DDBJ whole genome shotgun (WGS) entry which is preliminary data.</text>
</comment>
<dbReference type="InterPro" id="IPR013149">
    <property type="entry name" value="ADH-like_C"/>
</dbReference>
<name>A0ABW2L2U1_9BACT</name>
<organism evidence="7 8">
    <name type="scientific">Haloferula chungangensis</name>
    <dbReference type="NCBI Taxonomy" id="1048331"/>
    <lineage>
        <taxon>Bacteria</taxon>
        <taxon>Pseudomonadati</taxon>
        <taxon>Verrucomicrobiota</taxon>
        <taxon>Verrucomicrobiia</taxon>
        <taxon>Verrucomicrobiales</taxon>
        <taxon>Verrucomicrobiaceae</taxon>
        <taxon>Haloferula</taxon>
    </lineage>
</organism>
<dbReference type="SUPFAM" id="SSF50129">
    <property type="entry name" value="GroES-like"/>
    <property type="match status" value="2"/>
</dbReference>
<proteinExistence type="inferred from homology"/>
<dbReference type="PANTHER" id="PTHR43880:SF12">
    <property type="entry name" value="ALCOHOL DEHYDROGENASE CLASS-3"/>
    <property type="match status" value="1"/>
</dbReference>
<feature type="domain" description="Enoyl reductase (ER)" evidence="6">
    <location>
        <begin position="14"/>
        <end position="365"/>
    </location>
</feature>
<dbReference type="EMBL" id="JBHTBS010000002">
    <property type="protein sequence ID" value="MFC7336627.1"/>
    <property type="molecule type" value="Genomic_DNA"/>
</dbReference>
<dbReference type="InterPro" id="IPR002328">
    <property type="entry name" value="ADH_Zn_CS"/>
</dbReference>
<dbReference type="RefSeq" id="WP_379710078.1">
    <property type="nucleotide sequence ID" value="NZ_JBHTBS010000002.1"/>
</dbReference>
<sequence length="368" mass="38989">MSISAQAAVTDAKGSFTIEDIIVNDPKRDEVLVEIKASGVCHTDWDTLKESSNFVLGHEGAGIVLAVGEGVTHVKAGDRVILNWAIPCKECFQCEHGNQSICEKNNPVTGVGDHGAAHSGSSEWKGQPLGRSFHLGTMSSHAVVRKQAVIPISVDIPFASACIVGCGVMTGYGSVVNAAKLAAGSSAVILGTGGVGLNAIQGARISGAAKIIAVDANPERLEMAKQFGATHTILASREDKGLLKAAEEVKQLCGGRGADYSFECTGVPALGSAPLAMVRDAGTAVQVSGIEQVIDFDMNLFEWDKIYINPLYGKAMPEHDFPKLLELYSRGLLKLDEMITRTYKLNDLQQAFDDMMAGRNAKGVILFD</sequence>
<evidence type="ECO:0000256" key="1">
    <source>
        <dbReference type="ARBA" id="ARBA00022723"/>
    </source>
</evidence>
<reference evidence="8" key="1">
    <citation type="journal article" date="2019" name="Int. J. Syst. Evol. Microbiol.">
        <title>The Global Catalogue of Microorganisms (GCM) 10K type strain sequencing project: providing services to taxonomists for standard genome sequencing and annotation.</title>
        <authorList>
            <consortium name="The Broad Institute Genomics Platform"/>
            <consortium name="The Broad Institute Genome Sequencing Center for Infectious Disease"/>
            <person name="Wu L."/>
            <person name="Ma J."/>
        </authorList>
    </citation>
    <scope>NUCLEOTIDE SEQUENCE [LARGE SCALE GENOMIC DNA]</scope>
    <source>
        <strain evidence="8">CGMCC 4.1467</strain>
    </source>
</reference>
<dbReference type="InterPro" id="IPR011032">
    <property type="entry name" value="GroES-like_sf"/>
</dbReference>
<evidence type="ECO:0000256" key="2">
    <source>
        <dbReference type="ARBA" id="ARBA00022833"/>
    </source>
</evidence>
<dbReference type="InterPro" id="IPR020843">
    <property type="entry name" value="ER"/>
</dbReference>
<protein>
    <submittedName>
        <fullName evidence="7">Zn-dependent alcohol dehydrogenase</fullName>
    </submittedName>
</protein>
<dbReference type="InterPro" id="IPR013154">
    <property type="entry name" value="ADH-like_N"/>
</dbReference>
<evidence type="ECO:0000313" key="7">
    <source>
        <dbReference type="EMBL" id="MFC7336627.1"/>
    </source>
</evidence>
<dbReference type="PANTHER" id="PTHR43880">
    <property type="entry name" value="ALCOHOL DEHYDROGENASE"/>
    <property type="match status" value="1"/>
</dbReference>
<dbReference type="Pfam" id="PF00107">
    <property type="entry name" value="ADH_zinc_N"/>
    <property type="match status" value="1"/>
</dbReference>
<evidence type="ECO:0000256" key="5">
    <source>
        <dbReference type="RuleBase" id="RU361277"/>
    </source>
</evidence>
<evidence type="ECO:0000256" key="4">
    <source>
        <dbReference type="ARBA" id="ARBA00023027"/>
    </source>
</evidence>
<dbReference type="CDD" id="cd08279">
    <property type="entry name" value="Zn_ADH_class_III"/>
    <property type="match status" value="1"/>
</dbReference>
<keyword evidence="4" id="KW-0520">NAD</keyword>